<accession>A0A2P7QYS6</accession>
<comment type="caution">
    <text evidence="1">The sequence shown here is derived from an EMBL/GenBank/DDBJ whole genome shotgun (WGS) entry which is preliminary data.</text>
</comment>
<sequence>MTIAQGPRLKAAQNIVSQFSANGNPKPGKSAAATQTAAAGLQKSPAGWPISRNDLVTQLNRRLQGKDLPRQVGTSYCGPAAFLYCLLEDRPDLYVSYAISLWLKGEYDFRGKAGIVEVDSSIGTRTALTEARKAQPGRALISDLDWMTMASLSASTRPVGWVFGHPKPDDQLGSVTYPDVVKAWFAAVGGSLRGDTMGQGIMKSPVSANLGLLKHWVNSWIVLQIDSSLLSGGGTNTFRKRHWVVVNPHRRPLIQAGEGGKVVPLEDALKSASRPGVADMQNWRTSLYLVSWGNENSALHTPKLGHLHGRLYGAFAFARFR</sequence>
<name>A0A2P7QYS6_9SPHN</name>
<reference evidence="1 2" key="1">
    <citation type="submission" date="2018-03" db="EMBL/GenBank/DDBJ databases">
        <title>The draft genome of Sphingosinicella sp. GL-C-18.</title>
        <authorList>
            <person name="Liu L."/>
            <person name="Li L."/>
            <person name="Liang L."/>
            <person name="Zhang X."/>
            <person name="Wang T."/>
        </authorList>
    </citation>
    <scope>NUCLEOTIDE SEQUENCE [LARGE SCALE GENOMIC DNA]</scope>
    <source>
        <strain evidence="1 2">GL-C-18</strain>
    </source>
</reference>
<dbReference type="RefSeq" id="WP_106511142.1">
    <property type="nucleotide sequence ID" value="NZ_PXYI01000001.1"/>
</dbReference>
<proteinExistence type="predicted"/>
<dbReference type="Proteomes" id="UP000241167">
    <property type="component" value="Unassembled WGS sequence"/>
</dbReference>
<dbReference type="OrthoDB" id="8177309at2"/>
<keyword evidence="2" id="KW-1185">Reference proteome</keyword>
<dbReference type="AlphaFoldDB" id="A0A2P7QYS6"/>
<dbReference type="EMBL" id="PXYI01000001">
    <property type="protein sequence ID" value="PSJ43121.1"/>
    <property type="molecule type" value="Genomic_DNA"/>
</dbReference>
<protein>
    <submittedName>
        <fullName evidence="1">Uncharacterized protein</fullName>
    </submittedName>
</protein>
<gene>
    <name evidence="1" type="ORF">C7I55_01670</name>
</gene>
<evidence type="ECO:0000313" key="1">
    <source>
        <dbReference type="EMBL" id="PSJ43121.1"/>
    </source>
</evidence>
<evidence type="ECO:0000313" key="2">
    <source>
        <dbReference type="Proteomes" id="UP000241167"/>
    </source>
</evidence>
<organism evidence="1 2">
    <name type="scientific">Allosphingosinicella deserti</name>
    <dbReference type="NCBI Taxonomy" id="2116704"/>
    <lineage>
        <taxon>Bacteria</taxon>
        <taxon>Pseudomonadati</taxon>
        <taxon>Pseudomonadota</taxon>
        <taxon>Alphaproteobacteria</taxon>
        <taxon>Sphingomonadales</taxon>
        <taxon>Sphingomonadaceae</taxon>
        <taxon>Allosphingosinicella</taxon>
    </lineage>
</organism>